<dbReference type="EMBL" id="MU277227">
    <property type="protein sequence ID" value="KAI0059391.1"/>
    <property type="molecule type" value="Genomic_DNA"/>
</dbReference>
<organism evidence="1 2">
    <name type="scientific">Artomyces pyxidatus</name>
    <dbReference type="NCBI Taxonomy" id="48021"/>
    <lineage>
        <taxon>Eukaryota</taxon>
        <taxon>Fungi</taxon>
        <taxon>Dikarya</taxon>
        <taxon>Basidiomycota</taxon>
        <taxon>Agaricomycotina</taxon>
        <taxon>Agaricomycetes</taxon>
        <taxon>Russulales</taxon>
        <taxon>Auriscalpiaceae</taxon>
        <taxon>Artomyces</taxon>
    </lineage>
</organism>
<evidence type="ECO:0000313" key="1">
    <source>
        <dbReference type="EMBL" id="KAI0059391.1"/>
    </source>
</evidence>
<gene>
    <name evidence="1" type="ORF">BV25DRAFT_1918619</name>
</gene>
<comment type="caution">
    <text evidence="1">The sequence shown here is derived from an EMBL/GenBank/DDBJ whole genome shotgun (WGS) entry which is preliminary data.</text>
</comment>
<accession>A0ACB8SUP4</accession>
<reference evidence="1" key="1">
    <citation type="submission" date="2021-03" db="EMBL/GenBank/DDBJ databases">
        <authorList>
            <consortium name="DOE Joint Genome Institute"/>
            <person name="Ahrendt S."/>
            <person name="Looney B.P."/>
            <person name="Miyauchi S."/>
            <person name="Morin E."/>
            <person name="Drula E."/>
            <person name="Courty P.E."/>
            <person name="Chicoki N."/>
            <person name="Fauchery L."/>
            <person name="Kohler A."/>
            <person name="Kuo A."/>
            <person name="Labutti K."/>
            <person name="Pangilinan J."/>
            <person name="Lipzen A."/>
            <person name="Riley R."/>
            <person name="Andreopoulos W."/>
            <person name="He G."/>
            <person name="Johnson J."/>
            <person name="Barry K.W."/>
            <person name="Grigoriev I.V."/>
            <person name="Nagy L."/>
            <person name="Hibbett D."/>
            <person name="Henrissat B."/>
            <person name="Matheny P.B."/>
            <person name="Labbe J."/>
            <person name="Martin F."/>
        </authorList>
    </citation>
    <scope>NUCLEOTIDE SEQUENCE</scope>
    <source>
        <strain evidence="1">HHB10654</strain>
    </source>
</reference>
<name>A0ACB8SUP4_9AGAM</name>
<sequence>MALPLACSHKSTGESYYKRHREARRTYQSLYSTVKRQAGRRKISKRARGIKESDIRNELTGRSRSYIDSLSYRSREREPGRTDAMAVKEGQLFARCSDAESEVRDTNPDLWIPSYIERLQTILAEQLSEAHSFVAGKSDHGDNRGGNDSECLQRVHAHRRLVAGVHQEIEIIGQGVEARSLAVMDRAFVLQGCRLNKIAFRSLYGF</sequence>
<keyword evidence="2" id="KW-1185">Reference proteome</keyword>
<proteinExistence type="predicted"/>
<protein>
    <submittedName>
        <fullName evidence="1">Uncharacterized protein</fullName>
    </submittedName>
</protein>
<evidence type="ECO:0000313" key="2">
    <source>
        <dbReference type="Proteomes" id="UP000814140"/>
    </source>
</evidence>
<dbReference type="Proteomes" id="UP000814140">
    <property type="component" value="Unassembled WGS sequence"/>
</dbReference>
<reference evidence="1" key="2">
    <citation type="journal article" date="2022" name="New Phytol.">
        <title>Evolutionary transition to the ectomycorrhizal habit in the genomes of a hyperdiverse lineage of mushroom-forming fungi.</title>
        <authorList>
            <person name="Looney B."/>
            <person name="Miyauchi S."/>
            <person name="Morin E."/>
            <person name="Drula E."/>
            <person name="Courty P.E."/>
            <person name="Kohler A."/>
            <person name="Kuo A."/>
            <person name="LaButti K."/>
            <person name="Pangilinan J."/>
            <person name="Lipzen A."/>
            <person name="Riley R."/>
            <person name="Andreopoulos W."/>
            <person name="He G."/>
            <person name="Johnson J."/>
            <person name="Nolan M."/>
            <person name="Tritt A."/>
            <person name="Barry K.W."/>
            <person name="Grigoriev I.V."/>
            <person name="Nagy L.G."/>
            <person name="Hibbett D."/>
            <person name="Henrissat B."/>
            <person name="Matheny P.B."/>
            <person name="Labbe J."/>
            <person name="Martin F.M."/>
        </authorList>
    </citation>
    <scope>NUCLEOTIDE SEQUENCE</scope>
    <source>
        <strain evidence="1">HHB10654</strain>
    </source>
</reference>